<feature type="binding site" evidence="7">
    <location>
        <position position="255"/>
    </location>
    <ligand>
        <name>K(+)</name>
        <dbReference type="ChEBI" id="CHEBI:29103"/>
    </ligand>
</feature>
<evidence type="ECO:0000256" key="5">
    <source>
        <dbReference type="ARBA" id="ARBA00022958"/>
    </source>
</evidence>
<dbReference type="InterPro" id="IPR031168">
    <property type="entry name" value="G_TrmE"/>
</dbReference>
<evidence type="ECO:0000259" key="9">
    <source>
        <dbReference type="PROSITE" id="PS51709"/>
    </source>
</evidence>
<evidence type="ECO:0000256" key="3">
    <source>
        <dbReference type="ARBA" id="ARBA00022741"/>
    </source>
</evidence>
<dbReference type="CDD" id="cd04164">
    <property type="entry name" value="trmE"/>
    <property type="match status" value="1"/>
</dbReference>
<keyword evidence="2 7" id="KW-0819">tRNA processing</keyword>
<comment type="similarity">
    <text evidence="1 7 8">Belongs to the TRAFAC class TrmE-Era-EngA-EngB-Septin-like GTPase superfamily. TrmE GTPase family.</text>
</comment>
<dbReference type="Gene3D" id="1.20.120.430">
    <property type="entry name" value="tRNA modification GTPase MnmE domain 2"/>
    <property type="match status" value="1"/>
</dbReference>
<comment type="caution">
    <text evidence="10">The sequence shown here is derived from an EMBL/GenBank/DDBJ whole genome shotgun (WGS) entry which is preliminary data.</text>
</comment>
<evidence type="ECO:0000256" key="2">
    <source>
        <dbReference type="ARBA" id="ARBA00022694"/>
    </source>
</evidence>
<dbReference type="NCBIfam" id="TIGR00450">
    <property type="entry name" value="mnmE_trmE_thdF"/>
    <property type="match status" value="1"/>
</dbReference>
<dbReference type="GO" id="GO:0030488">
    <property type="term" value="P:tRNA methylation"/>
    <property type="evidence" value="ECO:0007669"/>
    <property type="project" value="TreeGrafter"/>
</dbReference>
<dbReference type="HAMAP" id="MF_00379">
    <property type="entry name" value="GTPase_MnmE"/>
    <property type="match status" value="1"/>
</dbReference>
<feature type="binding site" evidence="7">
    <location>
        <position position="445"/>
    </location>
    <ligand>
        <name>(6S)-5-formyl-5,6,7,8-tetrahydrofolate</name>
        <dbReference type="ChEBI" id="CHEBI:57457"/>
    </ligand>
</feature>
<dbReference type="RefSeq" id="WP_192533456.1">
    <property type="nucleotide sequence ID" value="NZ_JACZHT010000001.1"/>
</dbReference>
<keyword evidence="3 7" id="KW-0547">Nucleotide-binding</keyword>
<dbReference type="InterPro" id="IPR005225">
    <property type="entry name" value="Small_GTP-bd"/>
</dbReference>
<evidence type="ECO:0000256" key="4">
    <source>
        <dbReference type="ARBA" id="ARBA00022801"/>
    </source>
</evidence>
<evidence type="ECO:0000256" key="8">
    <source>
        <dbReference type="RuleBase" id="RU003313"/>
    </source>
</evidence>
<keyword evidence="7" id="KW-0460">Magnesium</keyword>
<dbReference type="PROSITE" id="PS51709">
    <property type="entry name" value="G_TRME"/>
    <property type="match status" value="1"/>
</dbReference>
<feature type="binding site" evidence="7">
    <location>
        <position position="234"/>
    </location>
    <ligand>
        <name>K(+)</name>
        <dbReference type="ChEBI" id="CHEBI:29103"/>
    </ligand>
</feature>
<keyword evidence="11" id="KW-1185">Reference proteome</keyword>
<evidence type="ECO:0000256" key="7">
    <source>
        <dbReference type="HAMAP-Rule" id="MF_00379"/>
    </source>
</evidence>
<evidence type="ECO:0000313" key="11">
    <source>
        <dbReference type="Proteomes" id="UP000631034"/>
    </source>
</evidence>
<keyword evidence="7" id="KW-0963">Cytoplasm</keyword>
<feature type="binding site" evidence="7">
    <location>
        <position position="259"/>
    </location>
    <ligand>
        <name>Mg(2+)</name>
        <dbReference type="ChEBI" id="CHEBI:18420"/>
    </ligand>
</feature>
<dbReference type="InterPro" id="IPR025867">
    <property type="entry name" value="MnmE_helical"/>
</dbReference>
<feature type="binding site" evidence="7">
    <location>
        <begin position="278"/>
        <end position="281"/>
    </location>
    <ligand>
        <name>GTP</name>
        <dbReference type="ChEBI" id="CHEBI:37565"/>
    </ligand>
</feature>
<dbReference type="Gene3D" id="3.30.1360.120">
    <property type="entry name" value="Probable tRNA modification gtpase trme, domain 1"/>
    <property type="match status" value="1"/>
</dbReference>
<dbReference type="Pfam" id="PF01926">
    <property type="entry name" value="MMR_HSR1"/>
    <property type="match status" value="1"/>
</dbReference>
<gene>
    <name evidence="7 10" type="primary">mnmE</name>
    <name evidence="7" type="synonym">trmE</name>
    <name evidence="10" type="ORF">IHV25_02840</name>
</gene>
<evidence type="ECO:0000313" key="10">
    <source>
        <dbReference type="EMBL" id="MBE1236589.1"/>
    </source>
</evidence>
<dbReference type="GO" id="GO:0005737">
    <property type="term" value="C:cytoplasm"/>
    <property type="evidence" value="ECO:0007669"/>
    <property type="project" value="UniProtKB-SubCell"/>
</dbReference>
<dbReference type="GO" id="GO:0002098">
    <property type="term" value="P:tRNA wobble uridine modification"/>
    <property type="evidence" value="ECO:0007669"/>
    <property type="project" value="TreeGrafter"/>
</dbReference>
<keyword evidence="5 7" id="KW-0630">Potassium</keyword>
<protein>
    <recommendedName>
        <fullName evidence="7">tRNA modification GTPase MnmE</fullName>
        <ecNumber evidence="7">3.6.-.-</ecNumber>
    </recommendedName>
</protein>
<evidence type="ECO:0000256" key="6">
    <source>
        <dbReference type="ARBA" id="ARBA00023134"/>
    </source>
</evidence>
<dbReference type="Gene3D" id="3.40.50.300">
    <property type="entry name" value="P-loop containing nucleotide triphosphate hydrolases"/>
    <property type="match status" value="1"/>
</dbReference>
<feature type="binding site" evidence="7">
    <location>
        <begin position="253"/>
        <end position="259"/>
    </location>
    <ligand>
        <name>GTP</name>
        <dbReference type="ChEBI" id="CHEBI:37565"/>
    </ligand>
</feature>
<feature type="binding site" evidence="7">
    <location>
        <position position="258"/>
    </location>
    <ligand>
        <name>K(+)</name>
        <dbReference type="ChEBI" id="CHEBI:29103"/>
    </ligand>
</feature>
<dbReference type="InterPro" id="IPR027266">
    <property type="entry name" value="TrmE/GcvT-like"/>
</dbReference>
<accession>A0A8J7CD24</accession>
<feature type="binding site" evidence="7">
    <location>
        <position position="238"/>
    </location>
    <ligand>
        <name>Mg(2+)</name>
        <dbReference type="ChEBI" id="CHEBI:18420"/>
    </ligand>
</feature>
<feature type="binding site" evidence="7">
    <location>
        <begin position="234"/>
        <end position="239"/>
    </location>
    <ligand>
        <name>GTP</name>
        <dbReference type="ChEBI" id="CHEBI:37565"/>
    </ligand>
</feature>
<dbReference type="NCBIfam" id="NF003661">
    <property type="entry name" value="PRK05291.1-3"/>
    <property type="match status" value="1"/>
</dbReference>
<feature type="binding site" evidence="7">
    <location>
        <position position="87"/>
    </location>
    <ligand>
        <name>(6S)-5-formyl-5,6,7,8-tetrahydrofolate</name>
        <dbReference type="ChEBI" id="CHEBI:57457"/>
    </ligand>
</feature>
<dbReference type="InterPro" id="IPR004520">
    <property type="entry name" value="GTPase_MnmE"/>
</dbReference>
<organism evidence="10 11">
    <name type="scientific">Phaeovibrio sulfidiphilus</name>
    <dbReference type="NCBI Taxonomy" id="1220600"/>
    <lineage>
        <taxon>Bacteria</taxon>
        <taxon>Pseudomonadati</taxon>
        <taxon>Pseudomonadota</taxon>
        <taxon>Alphaproteobacteria</taxon>
        <taxon>Rhodospirillales</taxon>
        <taxon>Rhodospirillaceae</taxon>
        <taxon>Phaeovibrio</taxon>
    </lineage>
</organism>
<dbReference type="Proteomes" id="UP000631034">
    <property type="component" value="Unassembled WGS sequence"/>
</dbReference>
<feature type="binding site" evidence="7">
    <location>
        <position position="253"/>
    </location>
    <ligand>
        <name>K(+)</name>
        <dbReference type="ChEBI" id="CHEBI:29103"/>
    </ligand>
</feature>
<feature type="binding site" evidence="7">
    <location>
        <position position="127"/>
    </location>
    <ligand>
        <name>(6S)-5-formyl-5,6,7,8-tetrahydrofolate</name>
        <dbReference type="ChEBI" id="CHEBI:57457"/>
    </ligand>
</feature>
<dbReference type="NCBIfam" id="TIGR00231">
    <property type="entry name" value="small_GTP"/>
    <property type="match status" value="1"/>
</dbReference>
<feature type="binding site" evidence="7">
    <location>
        <position position="29"/>
    </location>
    <ligand>
        <name>(6S)-5-formyl-5,6,7,8-tetrahydrofolate</name>
        <dbReference type="ChEBI" id="CHEBI:57457"/>
    </ligand>
</feature>
<proteinExistence type="inferred from homology"/>
<comment type="caution">
    <text evidence="7">Lacks conserved residue(s) required for the propagation of feature annotation.</text>
</comment>
<dbReference type="InterPro" id="IPR006073">
    <property type="entry name" value="GTP-bd"/>
</dbReference>
<dbReference type="GO" id="GO:0046872">
    <property type="term" value="F:metal ion binding"/>
    <property type="evidence" value="ECO:0007669"/>
    <property type="project" value="UniProtKB-KW"/>
</dbReference>
<name>A0A8J7CD24_9PROT</name>
<feature type="domain" description="TrmE-type G" evidence="9">
    <location>
        <begin position="224"/>
        <end position="371"/>
    </location>
</feature>
<dbReference type="CDD" id="cd14858">
    <property type="entry name" value="TrmE_N"/>
    <property type="match status" value="1"/>
</dbReference>
<keyword evidence="7" id="KW-0479">Metal-binding</keyword>
<dbReference type="Pfam" id="PF12631">
    <property type="entry name" value="MnmE_helical"/>
    <property type="match status" value="1"/>
</dbReference>
<dbReference type="InterPro" id="IPR027417">
    <property type="entry name" value="P-loop_NTPase"/>
</dbReference>
<comment type="subcellular location">
    <subcellularLocation>
        <location evidence="7">Cytoplasm</location>
    </subcellularLocation>
</comment>
<comment type="subunit">
    <text evidence="7">Homodimer. Heterotetramer of two MnmE and two MnmG subunits.</text>
</comment>
<keyword evidence="4 7" id="KW-0378">Hydrolase</keyword>
<dbReference type="GO" id="GO:0003924">
    <property type="term" value="F:GTPase activity"/>
    <property type="evidence" value="ECO:0007669"/>
    <property type="project" value="UniProtKB-UniRule"/>
</dbReference>
<dbReference type="SUPFAM" id="SSF52540">
    <property type="entry name" value="P-loop containing nucleoside triphosphate hydrolases"/>
    <property type="match status" value="1"/>
</dbReference>
<dbReference type="Pfam" id="PF10396">
    <property type="entry name" value="TrmE_N"/>
    <property type="match status" value="1"/>
</dbReference>
<dbReference type="InterPro" id="IPR018948">
    <property type="entry name" value="GTP-bd_TrmE_N"/>
</dbReference>
<keyword evidence="6 7" id="KW-0342">GTP-binding</keyword>
<dbReference type="EMBL" id="JACZHT010000001">
    <property type="protein sequence ID" value="MBE1236589.1"/>
    <property type="molecule type" value="Genomic_DNA"/>
</dbReference>
<dbReference type="EC" id="3.6.-.-" evidence="7"/>
<dbReference type="AlphaFoldDB" id="A0A8J7CD24"/>
<comment type="function">
    <text evidence="7">Exhibits a very high intrinsic GTPase hydrolysis rate. Involved in the addition of a carboxymethylaminomethyl (cmnm) group at the wobble position (U34) of certain tRNAs, forming tRNA-cmnm(5)s(2)U34.</text>
</comment>
<reference evidence="10" key="1">
    <citation type="submission" date="2020-10" db="EMBL/GenBank/DDBJ databases">
        <title>Genome sequence of the unusual species of purple photosynthetic bacteria, Phaeovibrio sulfidiphilus DSM 23193, type strain.</title>
        <authorList>
            <person name="Kyndt J.A."/>
            <person name="Meyer T.E."/>
        </authorList>
    </citation>
    <scope>NUCLEOTIDE SEQUENCE</scope>
    <source>
        <strain evidence="10">DSM 23193</strain>
    </source>
</reference>
<dbReference type="PANTHER" id="PTHR42714:SF2">
    <property type="entry name" value="TRNA MODIFICATION GTPASE GTPBP3, MITOCHONDRIAL"/>
    <property type="match status" value="1"/>
</dbReference>
<sequence>MFHVKQNGARETIFALATAPAKAGVAVVRVSGPDAGCAVAALCRQSLEHRMMTFVTLRAPDTGRVLDRCLAVYFTGPQSFTGEDVLELHLHGSLAVISDVLGALATLPNFRGAEAGEFTRRAFDNGKLDLTSVEALADLIAAETEKQKDLALRQGDGALMALFDSWGERLLTALSHEEAAIDFAEEDDIAHLHEDTTARRIVDLATEIDEMTRQAWRGERLRDGFRVAVVGPPNAGKSSLVNALVRRDVSIVSRIPGTTRDVVEGQIDLGGYAVTFADTAGLRATDDEVELEGIRRAHSWVERADCVITVSDGRGPESGHGPQDEDVRPWLHVRTHSDLVSPSDRGPGLWTSVRTGEGLAELEAALLEAIQGENPALESPVPSRARQVSLLRETSALLRQAAQLPAGEVRAELLRQASASLGRLTGRTYVSDVLDQIFSEFCIGK</sequence>
<dbReference type="FunFam" id="3.30.1360.120:FF:000007">
    <property type="entry name" value="tRNA modification GTPase GTPBP3, mitochondrial"/>
    <property type="match status" value="1"/>
</dbReference>
<evidence type="ECO:0000256" key="1">
    <source>
        <dbReference type="ARBA" id="ARBA00011043"/>
    </source>
</evidence>
<dbReference type="PANTHER" id="PTHR42714">
    <property type="entry name" value="TRNA MODIFICATION GTPASE GTPBP3"/>
    <property type="match status" value="1"/>
</dbReference>
<dbReference type="InterPro" id="IPR027368">
    <property type="entry name" value="MnmE_dom2"/>
</dbReference>
<dbReference type="GO" id="GO:0005525">
    <property type="term" value="F:GTP binding"/>
    <property type="evidence" value="ECO:0007669"/>
    <property type="project" value="UniProtKB-UniRule"/>
</dbReference>
<comment type="cofactor">
    <cofactor evidence="7">
        <name>K(+)</name>
        <dbReference type="ChEBI" id="CHEBI:29103"/>
    </cofactor>
    <text evidence="7">Binds 1 potassium ion per subunit.</text>
</comment>